<name>A0A812U5T1_9DINO</name>
<evidence type="ECO:0000313" key="4">
    <source>
        <dbReference type="Proteomes" id="UP000601435"/>
    </source>
</evidence>
<dbReference type="Proteomes" id="UP000601435">
    <property type="component" value="Unassembled WGS sequence"/>
</dbReference>
<gene>
    <name evidence="3" type="ORF">SNEC2469_LOCUS15951</name>
</gene>
<dbReference type="EMBL" id="CAJNJA010026029">
    <property type="protein sequence ID" value="CAE7553443.1"/>
    <property type="molecule type" value="Genomic_DNA"/>
</dbReference>
<dbReference type="InterPro" id="IPR000477">
    <property type="entry name" value="RT_dom"/>
</dbReference>
<dbReference type="PROSITE" id="PS50878">
    <property type="entry name" value="RT_POL"/>
    <property type="match status" value="1"/>
</dbReference>
<accession>A0A812U5T1</accession>
<evidence type="ECO:0000313" key="3">
    <source>
        <dbReference type="EMBL" id="CAE7553443.1"/>
    </source>
</evidence>
<dbReference type="AlphaFoldDB" id="A0A812U5T1"/>
<evidence type="ECO:0000256" key="1">
    <source>
        <dbReference type="SAM" id="MobiDB-lite"/>
    </source>
</evidence>
<keyword evidence="4" id="KW-1185">Reference proteome</keyword>
<proteinExistence type="predicted"/>
<evidence type="ECO:0000259" key="2">
    <source>
        <dbReference type="PROSITE" id="PS50878"/>
    </source>
</evidence>
<comment type="caution">
    <text evidence="3">The sequence shown here is derived from an EMBL/GenBank/DDBJ whole genome shotgun (WGS) entry which is preliminary data.</text>
</comment>
<feature type="domain" description="Reverse transcriptase" evidence="2">
    <location>
        <begin position="373"/>
        <end position="649"/>
    </location>
</feature>
<organism evidence="3 4">
    <name type="scientific">Symbiodinium necroappetens</name>
    <dbReference type="NCBI Taxonomy" id="1628268"/>
    <lineage>
        <taxon>Eukaryota</taxon>
        <taxon>Sar</taxon>
        <taxon>Alveolata</taxon>
        <taxon>Dinophyceae</taxon>
        <taxon>Suessiales</taxon>
        <taxon>Symbiodiniaceae</taxon>
        <taxon>Symbiodinium</taxon>
    </lineage>
</organism>
<reference evidence="3" key="1">
    <citation type="submission" date="2021-02" db="EMBL/GenBank/DDBJ databases">
        <authorList>
            <person name="Dougan E. K."/>
            <person name="Rhodes N."/>
            <person name="Thang M."/>
            <person name="Chan C."/>
        </authorList>
    </citation>
    <scope>NUCLEOTIDE SEQUENCE</scope>
</reference>
<dbReference type="OrthoDB" id="440017at2759"/>
<feature type="compositionally biased region" description="Pro residues" evidence="1">
    <location>
        <begin position="1"/>
        <end position="10"/>
    </location>
</feature>
<feature type="region of interest" description="Disordered" evidence="1">
    <location>
        <begin position="1"/>
        <end position="26"/>
    </location>
</feature>
<protein>
    <recommendedName>
        <fullName evidence="2">Reverse transcriptase domain-containing protein</fullName>
    </recommendedName>
</protein>
<sequence>MDRSRTPPPRSGGHGTATPQPPMTLPVPEDWLQDNDYLDTHRSIGNLSCPRHVVSSSWAREKGIAGIPVTNLHPAHFLYQGWNSYWLRWIAAGKEAYFIVARTKAEMVLAGELLSQIRAQGLDIDAAATNHAVQTQTSQAKNLAVKALGQFLVDQDWLKQVEDWVEAQDTDDFLANIRRTAVIWGASFNHQDALKQWAARKEPTCKCDIIKKYAPKASTFCGHVAARGIEFTHSLSSLEKQIASGSVTDTFFPDKAQIRTQFLDAWSSWCRTNALPGPPRGLTEVFEQIWEKHLTQVQARYHREAVDSLKFKTRGAIWHTEDHHPCTAICFCPTLYHRMLEGTFGNPQVFQEVPRMFEEQIKKVQKAAKRDLQRRYPWAFRRTPVIPRAYALPKRKKDFASGRPIVSFVDAFMRPLLEATSRLLHRICSLAFPQAFSKGDVYELLNQVRAFFQSGTTEKLHCRNQDLAGFFNSISQSQFLQAWRITLEFYRQRHGVQVDTTFSVNLKEQAQQLRVFRGKRRTRASREVTIWCEDLPTIIRHALALQHFQVSSRGFRQCFGSPMGSPLSPALCGMVIAAQEEIWRRTFNISCSNMNRSLLGLRYVDNRLWLSESRFEQPPGIRLLLNNHFYGGSTILEEEPAYEFVGFTLDFEERRILYSRACKTHDIPSIHSAAPQPVLLSGVLARAHTIKKCSYPRAQALMDLRYLWDLAEQRGLPIHSFDFKAKFWKFA</sequence>